<reference evidence="1 2" key="1">
    <citation type="journal article" date="2017" name="Int. J. Syst. Evol. Microbiol.">
        <title>Bacillus notoginsengisoli sp. nov., a novel bacterium isolated from the rhizosphere of Panax notoginseng.</title>
        <authorList>
            <person name="Zhang M.Y."/>
            <person name="Cheng J."/>
            <person name="Cai Y."/>
            <person name="Zhang T.Y."/>
            <person name="Wu Y.Y."/>
            <person name="Manikprabhu D."/>
            <person name="Li W.J."/>
            <person name="Zhang Y.X."/>
        </authorList>
    </citation>
    <scope>NUCLEOTIDE SEQUENCE [LARGE SCALE GENOMIC DNA]</scope>
    <source>
        <strain evidence="1 2">JCM 30743</strain>
    </source>
</reference>
<gene>
    <name evidence="1" type="ORF">D1B31_23825</name>
</gene>
<dbReference type="EMBL" id="QWEG01000052">
    <property type="protein sequence ID" value="RHW30151.1"/>
    <property type="molecule type" value="Genomic_DNA"/>
</dbReference>
<keyword evidence="2" id="KW-1185">Reference proteome</keyword>
<accession>A0A417YC37</accession>
<dbReference type="Proteomes" id="UP000284416">
    <property type="component" value="Unassembled WGS sequence"/>
</dbReference>
<evidence type="ECO:0000313" key="1">
    <source>
        <dbReference type="EMBL" id="RHW30151.1"/>
    </source>
</evidence>
<comment type="caution">
    <text evidence="1">The sequence shown here is derived from an EMBL/GenBank/DDBJ whole genome shotgun (WGS) entry which is preliminary data.</text>
</comment>
<proteinExistence type="predicted"/>
<dbReference type="AlphaFoldDB" id="A0A417YC37"/>
<organism evidence="1 2">
    <name type="scientific">Neobacillus notoginsengisoli</name>
    <dbReference type="NCBI Taxonomy" id="1578198"/>
    <lineage>
        <taxon>Bacteria</taxon>
        <taxon>Bacillati</taxon>
        <taxon>Bacillota</taxon>
        <taxon>Bacilli</taxon>
        <taxon>Bacillales</taxon>
        <taxon>Bacillaceae</taxon>
        <taxon>Neobacillus</taxon>
    </lineage>
</organism>
<sequence>MEEWKIAGKKNRQAVLKVIGKEAKKLPDIATLSYDQWERRKKVSGLCQLIQRLTRCAEQAYKMWMYNHERDQTKAPMM</sequence>
<name>A0A417YC37_9BACI</name>
<evidence type="ECO:0000313" key="2">
    <source>
        <dbReference type="Proteomes" id="UP000284416"/>
    </source>
</evidence>
<protein>
    <submittedName>
        <fullName evidence="1">Uncharacterized protein</fullName>
    </submittedName>
</protein>